<dbReference type="EMBL" id="JBHUDD010000132">
    <property type="protein sequence ID" value="MFD1510599.1"/>
    <property type="molecule type" value="Genomic_DNA"/>
</dbReference>
<evidence type="ECO:0000256" key="5">
    <source>
        <dbReference type="ARBA" id="ARBA00023237"/>
    </source>
</evidence>
<evidence type="ECO:0000256" key="6">
    <source>
        <dbReference type="SAM" id="SignalP"/>
    </source>
</evidence>
<keyword evidence="8" id="KW-1185">Reference proteome</keyword>
<dbReference type="Gene3D" id="1.20.1600.10">
    <property type="entry name" value="Outer membrane efflux proteins (OEP)"/>
    <property type="match status" value="1"/>
</dbReference>
<gene>
    <name evidence="7" type="ORF">ACFTOW_14505</name>
</gene>
<feature type="chain" id="PRO_5045575966" evidence="6">
    <location>
        <begin position="18"/>
        <end position="529"/>
    </location>
</feature>
<dbReference type="RefSeq" id="WP_379916924.1">
    <property type="nucleotide sequence ID" value="NZ_JBHUDD010000132.1"/>
</dbReference>
<sequence>MKSLSILLLSCVPVAMAGCSGTHMLSQAHQAEGQIVENVGSGTSVSRSPSSIGLDEFLGMLSRVDEQVLAQQLETRIADQSLRGARAVYEPEFYIRIDRDRKLRPTTAEEGVRNNTAGTDNLFNDYSSNDTSGRIGLSFREMTGAEIDLFYETARLTNSLQQQADSYSPEYTGSLGVAIKQPLLRNAGREVTEAMMRLASVEKDIAQETYRLTLAQRVFEGIRAYILVQRAQERVVLRERAVGLAEKLTSEIAKQRGSGLRSSSDLAEATAALGLRKSQLAQGRQELEEQLGAFQIFFGGAGASNGQRWLPRDALRPPSERLTVQASPAYAEDAFERRSEARVNGLLIEIEKINTSVAENQAKPELNLNVEYSRESLNATRQPLSRYLQSPTPYASWRVGLEYRRGIGGDIRRQAELSTSELRLQQAELTRNATLQRIESELAGIRSIVDRSNEQMVQQRGIVQEQRALLDTEKQRMASGQSSLIEVLSREVDLVVAQEALVDAVAQLNMSSYLASQISGTLLSRVGLE</sequence>
<evidence type="ECO:0000256" key="2">
    <source>
        <dbReference type="ARBA" id="ARBA00022452"/>
    </source>
</evidence>
<organism evidence="7 8">
    <name type="scientific">Lacimonas salitolerans</name>
    <dbReference type="NCBI Taxonomy" id="1323750"/>
    <lineage>
        <taxon>Bacteria</taxon>
        <taxon>Pseudomonadati</taxon>
        <taxon>Pseudomonadota</taxon>
        <taxon>Alphaproteobacteria</taxon>
        <taxon>Rhodobacterales</taxon>
        <taxon>Paracoccaceae</taxon>
        <taxon>Lacimonas</taxon>
    </lineage>
</organism>
<dbReference type="PANTHER" id="PTHR30026">
    <property type="entry name" value="OUTER MEMBRANE PROTEIN TOLC"/>
    <property type="match status" value="1"/>
</dbReference>
<keyword evidence="5" id="KW-0998">Cell outer membrane</keyword>
<comment type="subcellular location">
    <subcellularLocation>
        <location evidence="1">Cell outer membrane</location>
    </subcellularLocation>
</comment>
<protein>
    <submittedName>
        <fullName evidence="7">TolC family protein</fullName>
    </submittedName>
</protein>
<evidence type="ECO:0000256" key="3">
    <source>
        <dbReference type="ARBA" id="ARBA00022692"/>
    </source>
</evidence>
<evidence type="ECO:0000313" key="8">
    <source>
        <dbReference type="Proteomes" id="UP001597186"/>
    </source>
</evidence>
<evidence type="ECO:0000313" key="7">
    <source>
        <dbReference type="EMBL" id="MFD1510599.1"/>
    </source>
</evidence>
<accession>A0ABW4EKZ4</accession>
<keyword evidence="3" id="KW-0812">Transmembrane</keyword>
<evidence type="ECO:0000256" key="1">
    <source>
        <dbReference type="ARBA" id="ARBA00004442"/>
    </source>
</evidence>
<dbReference type="InterPro" id="IPR051906">
    <property type="entry name" value="TolC-like"/>
</dbReference>
<dbReference type="PANTHER" id="PTHR30026:SF20">
    <property type="entry name" value="OUTER MEMBRANE PROTEIN TOLC"/>
    <property type="match status" value="1"/>
</dbReference>
<feature type="signal peptide" evidence="6">
    <location>
        <begin position="1"/>
        <end position="17"/>
    </location>
</feature>
<reference evidence="8" key="1">
    <citation type="journal article" date="2019" name="Int. J. Syst. Evol. Microbiol.">
        <title>The Global Catalogue of Microorganisms (GCM) 10K type strain sequencing project: providing services to taxonomists for standard genome sequencing and annotation.</title>
        <authorList>
            <consortium name="The Broad Institute Genomics Platform"/>
            <consortium name="The Broad Institute Genome Sequencing Center for Infectious Disease"/>
            <person name="Wu L."/>
            <person name="Ma J."/>
        </authorList>
    </citation>
    <scope>NUCLEOTIDE SEQUENCE [LARGE SCALE GENOMIC DNA]</scope>
    <source>
        <strain evidence="8">CGMCC 1.12477</strain>
    </source>
</reference>
<keyword evidence="4" id="KW-0472">Membrane</keyword>
<keyword evidence="2" id="KW-1134">Transmembrane beta strand</keyword>
<dbReference type="PROSITE" id="PS51257">
    <property type="entry name" value="PROKAR_LIPOPROTEIN"/>
    <property type="match status" value="1"/>
</dbReference>
<dbReference type="Proteomes" id="UP001597186">
    <property type="component" value="Unassembled WGS sequence"/>
</dbReference>
<name>A0ABW4EKZ4_9RHOB</name>
<proteinExistence type="predicted"/>
<evidence type="ECO:0000256" key="4">
    <source>
        <dbReference type="ARBA" id="ARBA00023136"/>
    </source>
</evidence>
<comment type="caution">
    <text evidence="7">The sequence shown here is derived from an EMBL/GenBank/DDBJ whole genome shotgun (WGS) entry which is preliminary data.</text>
</comment>
<dbReference type="SUPFAM" id="SSF56954">
    <property type="entry name" value="Outer membrane efflux proteins (OEP)"/>
    <property type="match status" value="1"/>
</dbReference>
<keyword evidence="6" id="KW-0732">Signal</keyword>